<dbReference type="ExpressionAtlas" id="A0A178UXA4">
    <property type="expression patterns" value="baseline and differential"/>
</dbReference>
<evidence type="ECO:0000313" key="3">
    <source>
        <dbReference type="EMBL" id="OAO98569.1"/>
    </source>
</evidence>
<evidence type="ECO:0000256" key="1">
    <source>
        <dbReference type="SAM" id="Coils"/>
    </source>
</evidence>
<dbReference type="Pfam" id="PF10712">
    <property type="entry name" value="NAD-GH"/>
    <property type="match status" value="1"/>
</dbReference>
<sequence length="395" mass="45633">MKAPSCRIIQVNIDESDPSRTVGIGSELEGEIKEELIAFLKSRSSSFAWSTKDMTGIAPEVTCHKLNTDPTFKPVRQKRRRLGSDRAKAVQDEVERLLKAGLIKEVQYPEWLANPVVVKKKNARLLSTNQPREQWEYMQNNAVRLLREELKNLDRQREEAEAKELKIIEEYKFESHQPEYVSVLDETSDLFRGFLGRRDEKCWSIARRLRSMEEFDSKKVDDEENSETVATTTDMNEAVNFEKSKQEEQEEAEVKEEESESSRVKEETAETKAQIEELPEEGTKKEGVQGRRNLQQHRLQENSKKNKVREQGFVSVHFLSDKSEYIERTKSVSVATHLELMVLVLEGATLRGSDCDLLYFTSRLVLGGNSDNAIGINVKCHFDLRDSSWRWWNAN</sequence>
<name>A0A178UXA4_ARATH</name>
<feature type="coiled-coil region" evidence="1">
    <location>
        <begin position="143"/>
        <end position="170"/>
    </location>
</feature>
<protein>
    <submittedName>
        <fullName evidence="3">Uncharacterized protein</fullName>
    </submittedName>
</protein>
<dbReference type="AlphaFoldDB" id="A0A178UXA4"/>
<keyword evidence="1" id="KW-0175">Coiled coil</keyword>
<proteinExistence type="predicted"/>
<feature type="compositionally biased region" description="Acidic residues" evidence="2">
    <location>
        <begin position="248"/>
        <end position="259"/>
    </location>
</feature>
<gene>
    <name evidence="3" type="ordered locus">AXX17_At4g36920</name>
</gene>
<feature type="region of interest" description="Disordered" evidence="2">
    <location>
        <begin position="217"/>
        <end position="236"/>
    </location>
</feature>
<feature type="region of interest" description="Disordered" evidence="2">
    <location>
        <begin position="241"/>
        <end position="306"/>
    </location>
</feature>
<dbReference type="SUPFAM" id="SSF56672">
    <property type="entry name" value="DNA/RNA polymerases"/>
    <property type="match status" value="1"/>
</dbReference>
<organism evidence="3 4">
    <name type="scientific">Arabidopsis thaliana</name>
    <name type="common">Mouse-ear cress</name>
    <dbReference type="NCBI Taxonomy" id="3702"/>
    <lineage>
        <taxon>Eukaryota</taxon>
        <taxon>Viridiplantae</taxon>
        <taxon>Streptophyta</taxon>
        <taxon>Embryophyta</taxon>
        <taxon>Tracheophyta</taxon>
        <taxon>Spermatophyta</taxon>
        <taxon>Magnoliopsida</taxon>
        <taxon>eudicotyledons</taxon>
        <taxon>Gunneridae</taxon>
        <taxon>Pentapetalae</taxon>
        <taxon>rosids</taxon>
        <taxon>malvids</taxon>
        <taxon>Brassicales</taxon>
        <taxon>Brassicaceae</taxon>
        <taxon>Camelineae</taxon>
        <taxon>Arabidopsis</taxon>
    </lineage>
</organism>
<feature type="compositionally biased region" description="Basic and acidic residues" evidence="2">
    <location>
        <begin position="260"/>
        <end position="289"/>
    </location>
</feature>
<evidence type="ECO:0000256" key="2">
    <source>
        <dbReference type="SAM" id="MobiDB-lite"/>
    </source>
</evidence>
<accession>A0A178UXA4</accession>
<evidence type="ECO:0000313" key="4">
    <source>
        <dbReference type="Proteomes" id="UP000078284"/>
    </source>
</evidence>
<dbReference type="InterPro" id="IPR019651">
    <property type="entry name" value="Glutamate_DH_NAD-spec"/>
</dbReference>
<dbReference type="InterPro" id="IPR043502">
    <property type="entry name" value="DNA/RNA_pol_sf"/>
</dbReference>
<reference evidence="4" key="1">
    <citation type="journal article" date="2016" name="Proc. Natl. Acad. Sci. U.S.A.">
        <title>Chromosome-level assembly of Arabidopsis thaliana Ler reveals the extent of translocation and inversion polymorphisms.</title>
        <authorList>
            <person name="Zapata L."/>
            <person name="Ding J."/>
            <person name="Willing E.M."/>
            <person name="Hartwig B."/>
            <person name="Bezdan D."/>
            <person name="Jiao W.B."/>
            <person name="Patel V."/>
            <person name="Velikkakam James G."/>
            <person name="Koornneef M."/>
            <person name="Ossowski S."/>
            <person name="Schneeberger K."/>
        </authorList>
    </citation>
    <scope>NUCLEOTIDE SEQUENCE [LARGE SCALE GENOMIC DNA]</scope>
    <source>
        <strain evidence="4">cv. Landsberg erecta</strain>
    </source>
</reference>
<dbReference type="Gene3D" id="3.10.10.10">
    <property type="entry name" value="HIV Type 1 Reverse Transcriptase, subunit A, domain 1"/>
    <property type="match status" value="1"/>
</dbReference>
<dbReference type="EMBL" id="LUHQ01000004">
    <property type="protein sequence ID" value="OAO98569.1"/>
    <property type="molecule type" value="Genomic_DNA"/>
</dbReference>
<dbReference type="Proteomes" id="UP000078284">
    <property type="component" value="Chromosome 4"/>
</dbReference>
<comment type="caution">
    <text evidence="3">The sequence shown here is derived from an EMBL/GenBank/DDBJ whole genome shotgun (WGS) entry which is preliminary data.</text>
</comment>